<dbReference type="PROSITE" id="PS50931">
    <property type="entry name" value="HTH_LYSR"/>
    <property type="match status" value="1"/>
</dbReference>
<organism evidence="6 7">
    <name type="scientific">Alteromonas halophila</name>
    <dbReference type="NCBI Taxonomy" id="516698"/>
    <lineage>
        <taxon>Bacteria</taxon>
        <taxon>Pseudomonadati</taxon>
        <taxon>Pseudomonadota</taxon>
        <taxon>Gammaproteobacteria</taxon>
        <taxon>Alteromonadales</taxon>
        <taxon>Alteromonadaceae</taxon>
        <taxon>Alteromonas/Salinimonas group</taxon>
        <taxon>Alteromonas</taxon>
    </lineage>
</organism>
<gene>
    <name evidence="6" type="ORF">GCM10007391_09670</name>
</gene>
<reference evidence="6" key="2">
    <citation type="submission" date="2020-09" db="EMBL/GenBank/DDBJ databases">
        <authorList>
            <person name="Sun Q."/>
            <person name="Kim S."/>
        </authorList>
    </citation>
    <scope>NUCLEOTIDE SEQUENCE</scope>
    <source>
        <strain evidence="6">KCTC 22164</strain>
    </source>
</reference>
<comment type="similarity">
    <text evidence="1">Belongs to the LysR transcriptional regulatory family.</text>
</comment>
<feature type="domain" description="HTH lysR-type" evidence="5">
    <location>
        <begin position="1"/>
        <end position="32"/>
    </location>
</feature>
<dbReference type="CDD" id="cd05466">
    <property type="entry name" value="PBP2_LTTR_substrate"/>
    <property type="match status" value="1"/>
</dbReference>
<dbReference type="Gene3D" id="3.40.190.10">
    <property type="entry name" value="Periplasmic binding protein-like II"/>
    <property type="match status" value="2"/>
</dbReference>
<sequence>MTQSGVSQHIKKLEEQLGTPLLLRDGKQFSLSDAGRKLYQEGQQILQALSNVAQHIGDDPAFEGTVRIMSPGSLGLKLYPHLLDLQVYHPQLSVEYRFAPNHDIENGVVSGDADLGFVTRPSDSPLLHCQPIAQEQLLLVTPASVAVPHWQDLCALGFIDHPDGDYHASLLLQPNYPQYKGSKTFTRKGFSNQIGLILEPVSRGLGFTVLPAYAVAAFDKSAQIRTHTLTTPVSETIYYCCRRGEALPRRLTTVLDEARKWL</sequence>
<dbReference type="Pfam" id="PF00126">
    <property type="entry name" value="HTH_1"/>
    <property type="match status" value="1"/>
</dbReference>
<evidence type="ECO:0000256" key="1">
    <source>
        <dbReference type="ARBA" id="ARBA00009437"/>
    </source>
</evidence>
<dbReference type="EMBL" id="BMXP01000002">
    <property type="protein sequence ID" value="GGW79061.1"/>
    <property type="molecule type" value="Genomic_DNA"/>
</dbReference>
<dbReference type="InterPro" id="IPR005119">
    <property type="entry name" value="LysR_subst-bd"/>
</dbReference>
<dbReference type="InterPro" id="IPR036390">
    <property type="entry name" value="WH_DNA-bd_sf"/>
</dbReference>
<proteinExistence type="inferred from homology"/>
<comment type="caution">
    <text evidence="6">The sequence shown here is derived from an EMBL/GenBank/DDBJ whole genome shotgun (WGS) entry which is preliminary data.</text>
</comment>
<evidence type="ECO:0000259" key="5">
    <source>
        <dbReference type="PROSITE" id="PS50931"/>
    </source>
</evidence>
<dbReference type="Pfam" id="PF03466">
    <property type="entry name" value="LysR_substrate"/>
    <property type="match status" value="1"/>
</dbReference>
<evidence type="ECO:0000256" key="2">
    <source>
        <dbReference type="ARBA" id="ARBA00023015"/>
    </source>
</evidence>
<dbReference type="Gene3D" id="1.10.10.10">
    <property type="entry name" value="Winged helix-like DNA-binding domain superfamily/Winged helix DNA-binding domain"/>
    <property type="match status" value="1"/>
</dbReference>
<protein>
    <submittedName>
        <fullName evidence="6">LysR family transcriptional regulator</fullName>
    </submittedName>
</protein>
<dbReference type="PANTHER" id="PTHR30126:SF99">
    <property type="entry name" value="TRANSCRIPTIONAL REGULATOR LYSR FAMILY"/>
    <property type="match status" value="1"/>
</dbReference>
<dbReference type="AlphaFoldDB" id="A0A918JJK5"/>
<dbReference type="SUPFAM" id="SSF46785">
    <property type="entry name" value="Winged helix' DNA-binding domain"/>
    <property type="match status" value="1"/>
</dbReference>
<name>A0A918JJK5_9ALTE</name>
<evidence type="ECO:0000313" key="6">
    <source>
        <dbReference type="EMBL" id="GGW79061.1"/>
    </source>
</evidence>
<evidence type="ECO:0000313" key="7">
    <source>
        <dbReference type="Proteomes" id="UP000631300"/>
    </source>
</evidence>
<accession>A0A918JJK5</accession>
<dbReference type="InterPro" id="IPR036388">
    <property type="entry name" value="WH-like_DNA-bd_sf"/>
</dbReference>
<evidence type="ECO:0000256" key="4">
    <source>
        <dbReference type="ARBA" id="ARBA00023163"/>
    </source>
</evidence>
<keyword evidence="2" id="KW-0805">Transcription regulation</keyword>
<dbReference type="SUPFAM" id="SSF53850">
    <property type="entry name" value="Periplasmic binding protein-like II"/>
    <property type="match status" value="1"/>
</dbReference>
<evidence type="ECO:0000256" key="3">
    <source>
        <dbReference type="ARBA" id="ARBA00023125"/>
    </source>
</evidence>
<keyword evidence="4" id="KW-0804">Transcription</keyword>
<keyword evidence="7" id="KW-1185">Reference proteome</keyword>
<dbReference type="InterPro" id="IPR000847">
    <property type="entry name" value="LysR_HTH_N"/>
</dbReference>
<dbReference type="GO" id="GO:0003700">
    <property type="term" value="F:DNA-binding transcription factor activity"/>
    <property type="evidence" value="ECO:0007669"/>
    <property type="project" value="InterPro"/>
</dbReference>
<dbReference type="GO" id="GO:0000976">
    <property type="term" value="F:transcription cis-regulatory region binding"/>
    <property type="evidence" value="ECO:0007669"/>
    <property type="project" value="TreeGrafter"/>
</dbReference>
<dbReference type="PANTHER" id="PTHR30126">
    <property type="entry name" value="HTH-TYPE TRANSCRIPTIONAL REGULATOR"/>
    <property type="match status" value="1"/>
</dbReference>
<reference evidence="6" key="1">
    <citation type="journal article" date="2014" name="Int. J. Syst. Evol. Microbiol.">
        <title>Complete genome sequence of Corynebacterium casei LMG S-19264T (=DSM 44701T), isolated from a smear-ripened cheese.</title>
        <authorList>
            <consortium name="US DOE Joint Genome Institute (JGI-PGF)"/>
            <person name="Walter F."/>
            <person name="Albersmeier A."/>
            <person name="Kalinowski J."/>
            <person name="Ruckert C."/>
        </authorList>
    </citation>
    <scope>NUCLEOTIDE SEQUENCE</scope>
    <source>
        <strain evidence="6">KCTC 22164</strain>
    </source>
</reference>
<dbReference type="Proteomes" id="UP000631300">
    <property type="component" value="Unassembled WGS sequence"/>
</dbReference>
<keyword evidence="3" id="KW-0238">DNA-binding</keyword>